<name>A0A6C0GEB6_9BACT</name>
<sequence>MSTPDIPEDELDDFFRKSLGNPDLDFREEDWLKMEQKLKDNNARERAFYRRFLYSLLGLLLVMAPVLTWYFVSRPTQSAVPTVAVREHENTENSIGNTNTPNNTGNTNIPDSKNDVNPGLAPDSKQVMAEKEDENKPDIISPSGNRTEPIAEKEGLKQKNIPQQDESLTKEQPIKSIPSVKQKTGDTGIIAAIQEHNGKEKNPKKTTIKQSDLPSGKPEQDEKSVNPKVKKLSKGNGLDEQLLTQSQLNKPIEKQPSTVTESGVIVIDPSSNKQLSENNNEKDDTNSPISGKFATKKDTQEQAINNTNGEPTGILPRQNSQEGSHSIPKEAVTPESEHSNTQPTTFYLIESISSLSIRPLSYNIQLSDLITQQAIPLTQPELIDSTRRKKLAIERVHSRLSVNLLLSPDLSSIGFSKWRTPGTNIGASLEYHISNKLSISVGAIYSTKIYEADAKKYNPASSYWASYYPKPVDVKGNCKVIDLPVNIRYNFLGREKYNLYISSGISSYLMLKEDYKYIYKVYDSSQRKGWHGENENKHFFKVINLSAGYERKISQRFSFQAEPFIKLPTAGVGYGRIKLLSTGLFMSMKYNF</sequence>
<dbReference type="Pfam" id="PF13568">
    <property type="entry name" value="OMP_b-brl_2"/>
    <property type="match status" value="1"/>
</dbReference>
<dbReference type="EMBL" id="CP048222">
    <property type="protein sequence ID" value="QHT66325.1"/>
    <property type="molecule type" value="Genomic_DNA"/>
</dbReference>
<feature type="region of interest" description="Disordered" evidence="1">
    <location>
        <begin position="87"/>
        <end position="341"/>
    </location>
</feature>
<keyword evidence="5" id="KW-1185">Reference proteome</keyword>
<feature type="compositionally biased region" description="Polar residues" evidence="1">
    <location>
        <begin position="242"/>
        <end position="261"/>
    </location>
</feature>
<evidence type="ECO:0000313" key="5">
    <source>
        <dbReference type="Proteomes" id="UP000480178"/>
    </source>
</evidence>
<dbReference type="InterPro" id="IPR025665">
    <property type="entry name" value="Beta-barrel_OMP_2"/>
</dbReference>
<dbReference type="KEGG" id="rhoz:GXP67_06465"/>
<feature type="compositionally biased region" description="Low complexity" evidence="1">
    <location>
        <begin position="95"/>
        <end position="110"/>
    </location>
</feature>
<proteinExistence type="predicted"/>
<evidence type="ECO:0000259" key="3">
    <source>
        <dbReference type="Pfam" id="PF13568"/>
    </source>
</evidence>
<keyword evidence="2" id="KW-0812">Transmembrane</keyword>
<dbReference type="RefSeq" id="WP_162442386.1">
    <property type="nucleotide sequence ID" value="NZ_CP048222.1"/>
</dbReference>
<dbReference type="AlphaFoldDB" id="A0A6C0GEB6"/>
<feature type="transmembrane region" description="Helical" evidence="2">
    <location>
        <begin position="52"/>
        <end position="72"/>
    </location>
</feature>
<evidence type="ECO:0000256" key="2">
    <source>
        <dbReference type="SAM" id="Phobius"/>
    </source>
</evidence>
<feature type="compositionally biased region" description="Polar residues" evidence="1">
    <location>
        <begin position="301"/>
        <end position="310"/>
    </location>
</feature>
<evidence type="ECO:0000313" key="4">
    <source>
        <dbReference type="EMBL" id="QHT66325.1"/>
    </source>
</evidence>
<keyword evidence="2" id="KW-0472">Membrane</keyword>
<accession>A0A6C0GEB6</accession>
<keyword evidence="2" id="KW-1133">Transmembrane helix</keyword>
<feature type="compositionally biased region" description="Polar residues" evidence="1">
    <location>
        <begin position="269"/>
        <end position="278"/>
    </location>
</feature>
<organism evidence="4 5">
    <name type="scientific">Rhodocytophaga rosea</name>
    <dbReference type="NCBI Taxonomy" id="2704465"/>
    <lineage>
        <taxon>Bacteria</taxon>
        <taxon>Pseudomonadati</taxon>
        <taxon>Bacteroidota</taxon>
        <taxon>Cytophagia</taxon>
        <taxon>Cytophagales</taxon>
        <taxon>Rhodocytophagaceae</taxon>
        <taxon>Rhodocytophaga</taxon>
    </lineage>
</organism>
<evidence type="ECO:0000256" key="1">
    <source>
        <dbReference type="SAM" id="MobiDB-lite"/>
    </source>
</evidence>
<protein>
    <submittedName>
        <fullName evidence="4">Outer membrane beta-barrel protein</fullName>
    </submittedName>
</protein>
<reference evidence="4 5" key="1">
    <citation type="submission" date="2020-01" db="EMBL/GenBank/DDBJ databases">
        <authorList>
            <person name="Kim M.K."/>
        </authorList>
    </citation>
    <scope>NUCLEOTIDE SEQUENCE [LARGE SCALE GENOMIC DNA]</scope>
    <source>
        <strain evidence="4 5">172606-1</strain>
    </source>
</reference>
<dbReference type="Proteomes" id="UP000480178">
    <property type="component" value="Chromosome"/>
</dbReference>
<feature type="domain" description="Outer membrane protein beta-barrel" evidence="3">
    <location>
        <begin position="410"/>
        <end position="560"/>
    </location>
</feature>
<feature type="compositionally biased region" description="Basic and acidic residues" evidence="1">
    <location>
        <begin position="128"/>
        <end position="137"/>
    </location>
</feature>
<gene>
    <name evidence="4" type="ORF">GXP67_06465</name>
</gene>